<evidence type="ECO:0000256" key="1">
    <source>
        <dbReference type="ARBA" id="ARBA00009865"/>
    </source>
</evidence>
<dbReference type="EMBL" id="FNZH01000008">
    <property type="protein sequence ID" value="SEJ69032.1"/>
    <property type="molecule type" value="Genomic_DNA"/>
</dbReference>
<evidence type="ECO:0000256" key="2">
    <source>
        <dbReference type="ARBA" id="ARBA00022729"/>
    </source>
</evidence>
<evidence type="ECO:0000256" key="5">
    <source>
        <dbReference type="PIRSR" id="PIRSR606710-1"/>
    </source>
</evidence>
<feature type="site" description="Important for catalytic activity, responsible for pKa modulation of the active site Glu and correct orientation of both the proton donor and substrate" evidence="6">
    <location>
        <position position="161"/>
    </location>
</feature>
<proteinExistence type="inferred from homology"/>
<evidence type="ECO:0000313" key="9">
    <source>
        <dbReference type="EMBL" id="SEJ69032.1"/>
    </source>
</evidence>
<dbReference type="GO" id="GO:0005975">
    <property type="term" value="P:carbohydrate metabolic process"/>
    <property type="evidence" value="ECO:0007669"/>
    <property type="project" value="InterPro"/>
</dbReference>
<keyword evidence="2 8" id="KW-0732">Signal</keyword>
<evidence type="ECO:0000256" key="6">
    <source>
        <dbReference type="PIRSR" id="PIRSR606710-2"/>
    </source>
</evidence>
<dbReference type="Proteomes" id="UP000199403">
    <property type="component" value="Unassembled WGS sequence"/>
</dbReference>
<feature type="chain" id="PRO_5011639704" evidence="8">
    <location>
        <begin position="30"/>
        <end position="352"/>
    </location>
</feature>
<protein>
    <submittedName>
        <fullName evidence="9">Beta-xylosidase, GH43 family</fullName>
    </submittedName>
</protein>
<feature type="active site" description="Proton donor" evidence="5">
    <location>
        <position position="226"/>
    </location>
</feature>
<evidence type="ECO:0000256" key="7">
    <source>
        <dbReference type="RuleBase" id="RU361187"/>
    </source>
</evidence>
<dbReference type="GO" id="GO:0004553">
    <property type="term" value="F:hydrolase activity, hydrolyzing O-glycosyl compounds"/>
    <property type="evidence" value="ECO:0007669"/>
    <property type="project" value="InterPro"/>
</dbReference>
<dbReference type="CDD" id="cd18820">
    <property type="entry name" value="GH43_LbAraf43-like"/>
    <property type="match status" value="1"/>
</dbReference>
<dbReference type="PANTHER" id="PTHR43817:SF1">
    <property type="entry name" value="HYDROLASE, FAMILY 43, PUTATIVE (AFU_ORTHOLOGUE AFUA_3G01660)-RELATED"/>
    <property type="match status" value="1"/>
</dbReference>
<keyword evidence="3 7" id="KW-0378">Hydrolase</keyword>
<keyword evidence="10" id="KW-1185">Reference proteome</keyword>
<dbReference type="STRING" id="1416801.SAMN05192553_108131"/>
<dbReference type="PANTHER" id="PTHR43817">
    <property type="entry name" value="GLYCOSYL HYDROLASE"/>
    <property type="match status" value="1"/>
</dbReference>
<feature type="signal peptide" evidence="8">
    <location>
        <begin position="1"/>
        <end position="29"/>
    </location>
</feature>
<dbReference type="AlphaFoldDB" id="A0A1H7B3N8"/>
<evidence type="ECO:0000256" key="3">
    <source>
        <dbReference type="ARBA" id="ARBA00022801"/>
    </source>
</evidence>
<dbReference type="InterPro" id="IPR006710">
    <property type="entry name" value="Glyco_hydro_43"/>
</dbReference>
<name>A0A1H7B3N8_9BACT</name>
<sequence length="352" mass="39134">MRRQKSGVFFHSTQACFASLLLVFFAACGQEQTFTNPIRDGADPWVYQKDGSYYYSMSTGNGIAVSVSPKLTEQGTPVQVWKAPETGWNRASIWAPEIHFFDGHWYIYYAAGKEPGTPFIHQRSGVLKSVGPDPLGAYEDLGMLYTGDHYPDPQSIKWAIDLSPVTIQGQLYAVWSGWEDNQPTDKTPQHLYIAKMCNPETVCSNRVKLSSPDQPWETGGPLDLNEGPQVLSQDGETFIIYSTRESWLTEYRLGQLKLKEPGLDPLDPDNWVKSGPVFEGTEQVLGVGHCSFATSPDGSEHWLLYHSKKSAKPGWDRDIRLQPFSWDASGNPVFGVPVPAGMPLPLPSGETE</sequence>
<feature type="active site" description="Proton acceptor" evidence="5">
    <location>
        <position position="43"/>
    </location>
</feature>
<keyword evidence="4 7" id="KW-0326">Glycosidase</keyword>
<reference evidence="10" key="1">
    <citation type="submission" date="2016-10" db="EMBL/GenBank/DDBJ databases">
        <authorList>
            <person name="Varghese N."/>
            <person name="Submissions S."/>
        </authorList>
    </citation>
    <scope>NUCLEOTIDE SEQUENCE [LARGE SCALE GENOMIC DNA]</scope>
    <source>
        <strain evidence="10">IBRC-M 10761</strain>
    </source>
</reference>
<dbReference type="Gene3D" id="2.115.10.20">
    <property type="entry name" value="Glycosyl hydrolase domain, family 43"/>
    <property type="match status" value="1"/>
</dbReference>
<dbReference type="RefSeq" id="WP_092177954.1">
    <property type="nucleotide sequence ID" value="NZ_FNZH01000008.1"/>
</dbReference>
<dbReference type="SUPFAM" id="SSF75005">
    <property type="entry name" value="Arabinanase/levansucrase/invertase"/>
    <property type="match status" value="1"/>
</dbReference>
<accession>A0A1H7B3N8</accession>
<evidence type="ECO:0000256" key="8">
    <source>
        <dbReference type="SAM" id="SignalP"/>
    </source>
</evidence>
<gene>
    <name evidence="9" type="ORF">SAMN05192553_108131</name>
</gene>
<dbReference type="Pfam" id="PF04616">
    <property type="entry name" value="Glyco_hydro_43"/>
    <property type="match status" value="1"/>
</dbReference>
<dbReference type="OrthoDB" id="177947at2"/>
<evidence type="ECO:0000313" key="10">
    <source>
        <dbReference type="Proteomes" id="UP000199403"/>
    </source>
</evidence>
<dbReference type="PROSITE" id="PS51257">
    <property type="entry name" value="PROKAR_LIPOPROTEIN"/>
    <property type="match status" value="1"/>
</dbReference>
<comment type="similarity">
    <text evidence="1 7">Belongs to the glycosyl hydrolase 43 family.</text>
</comment>
<organism evidence="9 10">
    <name type="scientific">Cyclobacterium xiamenense</name>
    <dbReference type="NCBI Taxonomy" id="1297121"/>
    <lineage>
        <taxon>Bacteria</taxon>
        <taxon>Pseudomonadati</taxon>
        <taxon>Bacteroidota</taxon>
        <taxon>Cytophagia</taxon>
        <taxon>Cytophagales</taxon>
        <taxon>Cyclobacteriaceae</taxon>
        <taxon>Cyclobacterium</taxon>
    </lineage>
</organism>
<dbReference type="InterPro" id="IPR023296">
    <property type="entry name" value="Glyco_hydro_beta-prop_sf"/>
</dbReference>
<evidence type="ECO:0000256" key="4">
    <source>
        <dbReference type="ARBA" id="ARBA00023295"/>
    </source>
</evidence>